<keyword evidence="2" id="KW-0378">Hydrolase</keyword>
<dbReference type="AlphaFoldDB" id="A0A371ASN4"/>
<dbReference type="SUPFAM" id="SSF52540">
    <property type="entry name" value="P-loop containing nucleoside triphosphate hydrolases"/>
    <property type="match status" value="1"/>
</dbReference>
<dbReference type="OrthoDB" id="1093370at2"/>
<dbReference type="InterPro" id="IPR051396">
    <property type="entry name" value="Bact_Antivir_Def_Nuclease"/>
</dbReference>
<protein>
    <submittedName>
        <fullName evidence="2">OLD family endonuclease</fullName>
    </submittedName>
</protein>
<accession>A0A371ASN4</accession>
<dbReference type="EMBL" id="QRCT01000049">
    <property type="protein sequence ID" value="RDU22584.1"/>
    <property type="molecule type" value="Genomic_DNA"/>
</dbReference>
<feature type="domain" description="Endonuclease GajA/Old nuclease/RecF-like AAA" evidence="1">
    <location>
        <begin position="1"/>
        <end position="340"/>
    </location>
</feature>
<name>A0A371ASN4_9FIRM</name>
<dbReference type="InterPro" id="IPR027417">
    <property type="entry name" value="P-loop_NTPase"/>
</dbReference>
<dbReference type="InterPro" id="IPR041685">
    <property type="entry name" value="AAA_GajA/Old/RecF-like"/>
</dbReference>
<dbReference type="Pfam" id="PF13175">
    <property type="entry name" value="AAA_15"/>
    <property type="match status" value="1"/>
</dbReference>
<gene>
    <name evidence="2" type="ORF">DWV06_15000</name>
</gene>
<proteinExistence type="predicted"/>
<dbReference type="PANTHER" id="PTHR43581">
    <property type="entry name" value="ATP/GTP PHOSPHATASE"/>
    <property type="match status" value="1"/>
</dbReference>
<keyword evidence="2" id="KW-0540">Nuclease</keyword>
<evidence type="ECO:0000313" key="3">
    <source>
        <dbReference type="Proteomes" id="UP000255036"/>
    </source>
</evidence>
<dbReference type="GO" id="GO:0004519">
    <property type="term" value="F:endonuclease activity"/>
    <property type="evidence" value="ECO:0007669"/>
    <property type="project" value="UniProtKB-KW"/>
</dbReference>
<dbReference type="Proteomes" id="UP000255036">
    <property type="component" value="Unassembled WGS sequence"/>
</dbReference>
<comment type="caution">
    <text evidence="2">The sequence shown here is derived from an EMBL/GenBank/DDBJ whole genome shotgun (WGS) entry which is preliminary data.</text>
</comment>
<reference evidence="2 3" key="1">
    <citation type="submission" date="2018-07" db="EMBL/GenBank/DDBJ databases">
        <title>Anaerosacharophilus polymeroproducens gen. nov. sp. nov., an anaerobic bacterium isolated from salt field.</title>
        <authorList>
            <person name="Kim W."/>
            <person name="Yang S.-H."/>
            <person name="Oh J."/>
            <person name="Lee J.-H."/>
            <person name="Kwon K.K."/>
        </authorList>
    </citation>
    <scope>NUCLEOTIDE SEQUENCE [LARGE SCALE GENOMIC DNA]</scope>
    <source>
        <strain evidence="2 3">MCWD5</strain>
    </source>
</reference>
<dbReference type="Gene3D" id="3.40.50.300">
    <property type="entry name" value="P-loop containing nucleotide triphosphate hydrolases"/>
    <property type="match status" value="1"/>
</dbReference>
<dbReference type="RefSeq" id="WP_115482994.1">
    <property type="nucleotide sequence ID" value="NZ_QRCT01000049.1"/>
</dbReference>
<organism evidence="2 3">
    <name type="scientific">Anaerosacchariphilus polymeriproducens</name>
    <dbReference type="NCBI Taxonomy" id="1812858"/>
    <lineage>
        <taxon>Bacteria</taxon>
        <taxon>Bacillati</taxon>
        <taxon>Bacillota</taxon>
        <taxon>Clostridia</taxon>
        <taxon>Lachnospirales</taxon>
        <taxon>Lachnospiraceae</taxon>
        <taxon>Anaerosacchariphilus</taxon>
    </lineage>
</organism>
<evidence type="ECO:0000259" key="1">
    <source>
        <dbReference type="Pfam" id="PF13175"/>
    </source>
</evidence>
<keyword evidence="2" id="KW-0255">Endonuclease</keyword>
<sequence length="627" mass="73095">MEIRYLAIRNFKSIRSLIISDVENALIVVGKNSTGKTAILDAVLAVAGIYSISPNDFHDLDGNIEIEISLNITTKDLKMLNQNGQISNYKRFDLWLKDFYSKLPSFHEEILHFTFVANRNGKIRYSDGFKKNNHYIPHIFPKIHYIDQNRNLLEIQKDILELQIGDAISGLRKNLCLFDKSKHCNNCFNCIGMIQKKSPASLTVFETAKLLEYKLFHLNIDSFVTTLNENFEKNSNGAFRLAYEIDFDIDEVFRINMLTYNKNNNFTVPVQNMSEGTKSIYILSLLETYIEKSQLLPSIIMMEDPEIYLHPQLQKAASEILYRLSKKNQVIFSTHSPNMIFNFNSKQIKQITLDQDYLTIINEHPDIDHVLSDLGYSANDLINVDFVFIVEGKQDSNRLPLLLNKYYSEIQSSDGSLHRIAMIPTNSCTNIKAYANLKFINKFYLKDRFLMIRDSDGKDPQLLTEQLCSYYKNRELADKGNLPRVLPRNVLILKYYSFENYFLDPKVMVKIGLLETEEEFFDILYQKYTDYLYRLTSTKKMLEITGIQINSKEDLKKHFETIKIYVRGHNLFDIFYGPFKGEKEKEILTTYINSAPRDTFKDILDAIDSFVYFESRKKELPSEPDNF</sequence>
<evidence type="ECO:0000313" key="2">
    <source>
        <dbReference type="EMBL" id="RDU22584.1"/>
    </source>
</evidence>
<keyword evidence="3" id="KW-1185">Reference proteome</keyword>
<dbReference type="PANTHER" id="PTHR43581:SF4">
    <property type="entry name" value="ATP_GTP PHOSPHATASE"/>
    <property type="match status" value="1"/>
</dbReference>